<dbReference type="EMBL" id="JAFBMS010000033">
    <property type="protein sequence ID" value="KAG9341730.1"/>
    <property type="molecule type" value="Genomic_DNA"/>
</dbReference>
<keyword evidence="3" id="KW-1185">Reference proteome</keyword>
<comment type="caution">
    <text evidence="2">The sequence shown here is derived from an EMBL/GenBank/DDBJ whole genome shotgun (WGS) entry which is preliminary data.</text>
</comment>
<name>A0A8T2NRD2_9TELE</name>
<dbReference type="SUPFAM" id="SSF48452">
    <property type="entry name" value="TPR-like"/>
    <property type="match status" value="1"/>
</dbReference>
<dbReference type="InterPro" id="IPR011990">
    <property type="entry name" value="TPR-like_helical_dom_sf"/>
</dbReference>
<dbReference type="PANTHER" id="PTHR44366:SF1">
    <property type="entry name" value="UDP-N-ACETYLGLUCOSAMINE--PEPTIDE N-ACETYLGLUCOSAMINYLTRANSFERASE 110 KDA SUBUNIT"/>
    <property type="match status" value="1"/>
</dbReference>
<gene>
    <name evidence="2" type="ORF">JZ751_018794</name>
</gene>
<protein>
    <submittedName>
        <fullName evidence="2">Uncharacterized protein</fullName>
    </submittedName>
</protein>
<dbReference type="GO" id="GO:0006493">
    <property type="term" value="P:protein O-linked glycosylation"/>
    <property type="evidence" value="ECO:0007669"/>
    <property type="project" value="InterPro"/>
</dbReference>
<dbReference type="Pfam" id="PF07721">
    <property type="entry name" value="TPR_4"/>
    <property type="match status" value="1"/>
</dbReference>
<feature type="repeat" description="TPR" evidence="1">
    <location>
        <begin position="129"/>
        <end position="162"/>
    </location>
</feature>
<feature type="repeat" description="TPR" evidence="1">
    <location>
        <begin position="95"/>
        <end position="128"/>
    </location>
</feature>
<accession>A0A8T2NRD2</accession>
<dbReference type="InterPro" id="IPR019734">
    <property type="entry name" value="TPR_rpt"/>
</dbReference>
<dbReference type="AlphaFoldDB" id="A0A8T2NRD2"/>
<dbReference type="PROSITE" id="PS50005">
    <property type="entry name" value="TPR"/>
    <property type="match status" value="2"/>
</dbReference>
<dbReference type="InterPro" id="IPR011717">
    <property type="entry name" value="TPR-4"/>
</dbReference>
<dbReference type="GO" id="GO:0042802">
    <property type="term" value="F:identical protein binding"/>
    <property type="evidence" value="ECO:0007669"/>
    <property type="project" value="InterPro"/>
</dbReference>
<dbReference type="Gene3D" id="1.25.40.10">
    <property type="entry name" value="Tetratricopeptide repeat domain"/>
    <property type="match status" value="1"/>
</dbReference>
<organism evidence="2 3">
    <name type="scientific">Albula glossodonta</name>
    <name type="common">roundjaw bonefish</name>
    <dbReference type="NCBI Taxonomy" id="121402"/>
    <lineage>
        <taxon>Eukaryota</taxon>
        <taxon>Metazoa</taxon>
        <taxon>Chordata</taxon>
        <taxon>Craniata</taxon>
        <taxon>Vertebrata</taxon>
        <taxon>Euteleostomi</taxon>
        <taxon>Actinopterygii</taxon>
        <taxon>Neopterygii</taxon>
        <taxon>Teleostei</taxon>
        <taxon>Albuliformes</taxon>
        <taxon>Albulidae</taxon>
        <taxon>Albula</taxon>
    </lineage>
</organism>
<dbReference type="InterPro" id="IPR037919">
    <property type="entry name" value="OGT"/>
</dbReference>
<sequence>MSVSGTDWDLQLLVEDAAKYHSLVSSYFPFPSPLIPWAFLRPVLPFQVRFGTSGASVCLFEAVPRYSASFAQFVDAASSSAHFSTLAIKQNPMLAEAYSNLGNVYKERGQLQEAIEHYRHALRLKPDFIDGYINLAAALVAAGDMEGAVQAYVSALQYNPDLYCVRSDLGNLLKALGRLEEAKEQAEPSTLVFLSLTKGTSLRADLVFLPCDLEQSPLPVNLAKTQAFPPPVSDQKLSASPWAWLSLSQPQKGTNSSSSEKIGLLILPFGFPTSPPPPCSPPPVLKKHEQPGELVLKWTLAGAALRGAEWGGALWVLPAPPTPIALSLCPPRALAQGPCLPDPLSPAHCDHDCDRSGLNVKGYGVVHPVCQTTSSFPCPSP</sequence>
<keyword evidence="1" id="KW-0802">TPR repeat</keyword>
<reference evidence="2" key="1">
    <citation type="thesis" date="2021" institute="BYU ScholarsArchive" country="Provo, UT, USA">
        <title>Applications of and Algorithms for Genome Assembly and Genomic Analyses with an Emphasis on Marine Teleosts.</title>
        <authorList>
            <person name="Pickett B.D."/>
        </authorList>
    </citation>
    <scope>NUCLEOTIDE SEQUENCE</scope>
    <source>
        <strain evidence="2">HI-2016</strain>
    </source>
</reference>
<dbReference type="Proteomes" id="UP000824540">
    <property type="component" value="Unassembled WGS sequence"/>
</dbReference>
<dbReference type="GO" id="GO:0097363">
    <property type="term" value="F:protein O-acetylglucosaminyltransferase activity"/>
    <property type="evidence" value="ECO:0007669"/>
    <property type="project" value="TreeGrafter"/>
</dbReference>
<proteinExistence type="predicted"/>
<dbReference type="PROSITE" id="PS50293">
    <property type="entry name" value="TPR_REGION"/>
    <property type="match status" value="1"/>
</dbReference>
<evidence type="ECO:0000313" key="3">
    <source>
        <dbReference type="Proteomes" id="UP000824540"/>
    </source>
</evidence>
<dbReference type="OrthoDB" id="9991317at2759"/>
<dbReference type="Pfam" id="PF13414">
    <property type="entry name" value="TPR_11"/>
    <property type="match status" value="1"/>
</dbReference>
<evidence type="ECO:0000313" key="2">
    <source>
        <dbReference type="EMBL" id="KAG9341730.1"/>
    </source>
</evidence>
<dbReference type="PANTHER" id="PTHR44366">
    <property type="entry name" value="UDP-N-ACETYLGLUCOSAMINE--PEPTIDE N-ACETYLGLUCOSAMINYLTRANSFERASE 110 KDA SUBUNIT"/>
    <property type="match status" value="1"/>
</dbReference>
<evidence type="ECO:0000256" key="1">
    <source>
        <dbReference type="PROSITE-ProRule" id="PRU00339"/>
    </source>
</evidence>
<dbReference type="SMART" id="SM00028">
    <property type="entry name" value="TPR"/>
    <property type="match status" value="2"/>
</dbReference>